<keyword evidence="1" id="KW-0812">Transmembrane</keyword>
<sequence>MRSSTIGLIVTGTLVVASGATVIALLARDDPGTNPARWKTETLTADGASALPNPLHVALADCPGFSLSSPVPQDSRNAPGAGTYMVRLAPEHTALWVCTGTVEETGGARAAVAVQLADRESMTSMNPALVTTPFGEVVRVDRAFGPDAVPRLTDWLVDHGGYTYAFGYLHPTQDARYYEDMEAMIASIVWDE</sequence>
<keyword evidence="1" id="KW-1133">Transmembrane helix</keyword>
<accession>A0A7Y5ZZY7</accession>
<protein>
    <submittedName>
        <fullName evidence="2">Uncharacterized protein</fullName>
    </submittedName>
</protein>
<dbReference type="EMBL" id="JABMCI010000060">
    <property type="protein sequence ID" value="NUU17246.1"/>
    <property type="molecule type" value="Genomic_DNA"/>
</dbReference>
<keyword evidence="3" id="KW-1185">Reference proteome</keyword>
<evidence type="ECO:0000313" key="3">
    <source>
        <dbReference type="Proteomes" id="UP000565724"/>
    </source>
</evidence>
<evidence type="ECO:0000256" key="1">
    <source>
        <dbReference type="SAM" id="Phobius"/>
    </source>
</evidence>
<organism evidence="2 3">
    <name type="scientific">Cellulomonas humilata</name>
    <dbReference type="NCBI Taxonomy" id="144055"/>
    <lineage>
        <taxon>Bacteria</taxon>
        <taxon>Bacillati</taxon>
        <taxon>Actinomycetota</taxon>
        <taxon>Actinomycetes</taxon>
        <taxon>Micrococcales</taxon>
        <taxon>Cellulomonadaceae</taxon>
        <taxon>Cellulomonas</taxon>
    </lineage>
</organism>
<evidence type="ECO:0000313" key="2">
    <source>
        <dbReference type="EMBL" id="NUU17246.1"/>
    </source>
</evidence>
<gene>
    <name evidence="2" type="ORF">HP550_08275</name>
</gene>
<dbReference type="Proteomes" id="UP000565724">
    <property type="component" value="Unassembled WGS sequence"/>
</dbReference>
<feature type="transmembrane region" description="Helical" evidence="1">
    <location>
        <begin position="6"/>
        <end position="27"/>
    </location>
</feature>
<dbReference type="AlphaFoldDB" id="A0A7Y5ZZY7"/>
<keyword evidence="1" id="KW-0472">Membrane</keyword>
<proteinExistence type="predicted"/>
<reference evidence="2 3" key="1">
    <citation type="submission" date="2020-05" db="EMBL/GenBank/DDBJ databases">
        <title>Genome Sequencing of Type Strains.</title>
        <authorList>
            <person name="Lemaire J.F."/>
            <person name="Inderbitzin P."/>
            <person name="Gregorio O.A."/>
            <person name="Collins S.B."/>
            <person name="Wespe N."/>
            <person name="Knight-Connoni V."/>
        </authorList>
    </citation>
    <scope>NUCLEOTIDE SEQUENCE [LARGE SCALE GENOMIC DNA]</scope>
    <source>
        <strain evidence="2 3">ATCC 25174</strain>
    </source>
</reference>
<name>A0A7Y5ZZY7_9CELL</name>
<comment type="caution">
    <text evidence="2">The sequence shown here is derived from an EMBL/GenBank/DDBJ whole genome shotgun (WGS) entry which is preliminary data.</text>
</comment>
<dbReference type="RefSeq" id="WP_175347148.1">
    <property type="nucleotide sequence ID" value="NZ_JABMCI010000060.1"/>
</dbReference>